<sequence>MAHWQSYSGQWDLQSHGEGDPSSYLPPHQPALQTMESTSHSFSQPLGNDSGMPHAPSAHNYHDYTYPQEPTCGSQLQPGIIAPNGSHLQDPAGSYVSLQSQVQLSTGSTFNQQPLTANQSEYHVSSNVVDNVPHGPAPTGTLLYLTSSDSRTSQAAFSHYGYHNPSATAGQYQPDVSDLRPVDDTSACADHQPPYSQNPVGGSYNSLVQSEPLSSTATTFQQACSQYLQDGLSNLNATQCALQRPAFPQTSSHPISYEPSTSQATSAYGYHNLPPAGSSQHHPEAFDTGPSPNAYSNSHPPYSQNLVGGSYNTPVQLEPASSTSSVFQQAYSQYPQSAPQGPVFPPTSLYPTPSNPSTSQVASAYDYRDSHPAAGNSNHQPSYLPQDPAGGSYNHLAQSEPLPSTLSTSQQSVDEVLHDGSSNIAQNASNMSTLFPTALDPSTSQAQSSWSALSAPSSTDQEQPGSQGYSARMDRSRQAHRKLEHVKRVISTTSQPYLSSAQRRAIQTTTPLPIESLLVDKVKAEASRLMHVSLLRETLYPTKDRIDELADAALDDAITSHRNDDNATALSQWKLRTEGQGTLIWLKGIIKQVHKDSQGKSCARGLVAGAYDLPVKILFKNTNNIAQSRKTEASVLLSNYDFLDTIVQREHGGQLQSFRVPFGNRTVTIMTEYILIDQGYRQYIPLKTLNDWKPGLRNIFALSATACELEIRQCAETGWFKPVDLYAQGSMTYQRMTDRMNSLEGTDLEEFRGLLNFMHRLLLTAPAVWKDRMRERKHLEDYALAFSMHSDSYTVSSALRTWHQVYTIYQNCRAFAVQCNLACVQYDALLKWRIQLRAKMKLLRQAQFVENFILQRRILKEHLEIRRLRTFMTAWHQKHQRIRFRRLAAQQIDDLRIKRDALRLWTNRVIEIKLWELEVSQKNTHALTIFAFKKWKNICLRHVEDLSLMGSHLDIKRAGQYLCRSFRHQKSTVTQVRTTPVDASLPTTSQMLANMTTAYVDVGATRFPLPKKDAQGNYKIGIMRRLGESIDYSKLNNSDAVESTPPTTVNRRPFTWGSCRAPLNSCLIDYHMTSKRQGHFLYFNNQCYRVSQTSRPPDFHAQELGVDPQYNAAGVENIVKDVVSPFAKDLMKDLEQNYTPTISLQIPRTSLSTNTINRCEVSNSSTGSFDLALTEWVVDTLSFGGVESQTFGHVEWKCLKAGSQVLTDYMEAYLTANGTKSLIQFNKKVSSVSQSGRGSKKVQLQESSWCLDSHLEANVSPVSNVRHLQRNDCLDPRIIRRLILSYHFMFLSVYSLR</sequence>
<evidence type="ECO:0000256" key="1">
    <source>
        <dbReference type="SAM" id="MobiDB-lite"/>
    </source>
</evidence>
<keyword evidence="3" id="KW-1185">Reference proteome</keyword>
<feature type="compositionally biased region" description="Polar residues" evidence="1">
    <location>
        <begin position="290"/>
        <end position="320"/>
    </location>
</feature>
<dbReference type="GeneID" id="64660355"/>
<dbReference type="EMBL" id="JABBWK010000003">
    <property type="protein sequence ID" value="KAG1907465.1"/>
    <property type="molecule type" value="Genomic_DNA"/>
</dbReference>
<feature type="compositionally biased region" description="Polar residues" evidence="1">
    <location>
        <begin position="1"/>
        <end position="13"/>
    </location>
</feature>
<proteinExistence type="predicted"/>
<protein>
    <submittedName>
        <fullName evidence="2">Uncharacterized protein</fullName>
    </submittedName>
</protein>
<feature type="compositionally biased region" description="Polar residues" evidence="1">
    <location>
        <begin position="395"/>
        <end position="412"/>
    </location>
</feature>
<feature type="region of interest" description="Disordered" evidence="1">
    <location>
        <begin position="1"/>
        <end position="72"/>
    </location>
</feature>
<dbReference type="Proteomes" id="UP001195769">
    <property type="component" value="Unassembled WGS sequence"/>
</dbReference>
<accession>A0AAD4EJQ4</accession>
<feature type="region of interest" description="Disordered" evidence="1">
    <location>
        <begin position="247"/>
        <end position="320"/>
    </location>
</feature>
<feature type="compositionally biased region" description="Polar residues" evidence="1">
    <location>
        <begin position="460"/>
        <end position="469"/>
    </location>
</feature>
<gene>
    <name evidence="2" type="ORF">F5891DRAFT_1181741</name>
</gene>
<feature type="region of interest" description="Disordered" evidence="1">
    <location>
        <begin position="166"/>
        <end position="208"/>
    </location>
</feature>
<comment type="caution">
    <text evidence="2">The sequence shown here is derived from an EMBL/GenBank/DDBJ whole genome shotgun (WGS) entry which is preliminary data.</text>
</comment>
<evidence type="ECO:0000313" key="2">
    <source>
        <dbReference type="EMBL" id="KAG1907465.1"/>
    </source>
</evidence>
<feature type="compositionally biased region" description="Polar residues" evidence="1">
    <location>
        <begin position="349"/>
        <end position="362"/>
    </location>
</feature>
<name>A0AAD4EJQ4_9AGAM</name>
<feature type="region of interest" description="Disordered" evidence="1">
    <location>
        <begin position="435"/>
        <end position="480"/>
    </location>
</feature>
<feature type="compositionally biased region" description="Low complexity" evidence="1">
    <location>
        <begin position="441"/>
        <end position="459"/>
    </location>
</feature>
<reference evidence="2" key="1">
    <citation type="journal article" date="2020" name="New Phytol.">
        <title>Comparative genomics reveals dynamic genome evolution in host specialist ectomycorrhizal fungi.</title>
        <authorList>
            <person name="Lofgren L.A."/>
            <person name="Nguyen N.H."/>
            <person name="Vilgalys R."/>
            <person name="Ruytinx J."/>
            <person name="Liao H.L."/>
            <person name="Branco S."/>
            <person name="Kuo A."/>
            <person name="LaButti K."/>
            <person name="Lipzen A."/>
            <person name="Andreopoulos W."/>
            <person name="Pangilinan J."/>
            <person name="Riley R."/>
            <person name="Hundley H."/>
            <person name="Na H."/>
            <person name="Barry K."/>
            <person name="Grigoriev I.V."/>
            <person name="Stajich J.E."/>
            <person name="Kennedy P.G."/>
        </authorList>
    </citation>
    <scope>NUCLEOTIDE SEQUENCE</scope>
    <source>
        <strain evidence="2">FC203</strain>
    </source>
</reference>
<feature type="compositionally biased region" description="Polar residues" evidence="1">
    <location>
        <begin position="31"/>
        <end position="47"/>
    </location>
</feature>
<feature type="compositionally biased region" description="Polar residues" evidence="1">
    <location>
        <begin position="248"/>
        <end position="266"/>
    </location>
</feature>
<dbReference type="RefSeq" id="XP_041233040.1">
    <property type="nucleotide sequence ID" value="XM_041366057.1"/>
</dbReference>
<feature type="compositionally biased region" description="Polar residues" evidence="1">
    <location>
        <begin position="194"/>
        <end position="208"/>
    </location>
</feature>
<feature type="region of interest" description="Disordered" evidence="1">
    <location>
        <begin position="334"/>
        <end position="412"/>
    </location>
</feature>
<evidence type="ECO:0000313" key="3">
    <source>
        <dbReference type="Proteomes" id="UP001195769"/>
    </source>
</evidence>
<organism evidence="2 3">
    <name type="scientific">Suillus fuscotomentosus</name>
    <dbReference type="NCBI Taxonomy" id="1912939"/>
    <lineage>
        <taxon>Eukaryota</taxon>
        <taxon>Fungi</taxon>
        <taxon>Dikarya</taxon>
        <taxon>Basidiomycota</taxon>
        <taxon>Agaricomycotina</taxon>
        <taxon>Agaricomycetes</taxon>
        <taxon>Agaricomycetidae</taxon>
        <taxon>Boletales</taxon>
        <taxon>Suillineae</taxon>
        <taxon>Suillaceae</taxon>
        <taxon>Suillus</taxon>
    </lineage>
</organism>